<dbReference type="InterPro" id="IPR025641">
    <property type="entry name" value="DUF4340"/>
</dbReference>
<feature type="domain" description="DUF4340" evidence="2">
    <location>
        <begin position="70"/>
        <end position="243"/>
    </location>
</feature>
<dbReference type="EMBL" id="JAFKCS010000018">
    <property type="protein sequence ID" value="MBN7821454.1"/>
    <property type="molecule type" value="Genomic_DNA"/>
</dbReference>
<evidence type="ECO:0000313" key="3">
    <source>
        <dbReference type="EMBL" id="MBN7821454.1"/>
    </source>
</evidence>
<gene>
    <name evidence="3" type="ORF">J0A65_16395</name>
</gene>
<dbReference type="Pfam" id="PF14238">
    <property type="entry name" value="DUF4340"/>
    <property type="match status" value="1"/>
</dbReference>
<keyword evidence="4" id="KW-1185">Reference proteome</keyword>
<proteinExistence type="predicted"/>
<organism evidence="3 4">
    <name type="scientific">Bowmanella yangjiangensis</name>
    <dbReference type="NCBI Taxonomy" id="2811230"/>
    <lineage>
        <taxon>Bacteria</taxon>
        <taxon>Pseudomonadati</taxon>
        <taxon>Pseudomonadota</taxon>
        <taxon>Gammaproteobacteria</taxon>
        <taxon>Alteromonadales</taxon>
        <taxon>Alteromonadaceae</taxon>
        <taxon>Bowmanella</taxon>
    </lineage>
</organism>
<reference evidence="3 4" key="1">
    <citation type="submission" date="2021-03" db="EMBL/GenBank/DDBJ databases">
        <title>novel species isolated from a fishpond in China.</title>
        <authorList>
            <person name="Lu H."/>
            <person name="Cai Z."/>
        </authorList>
    </citation>
    <scope>NUCLEOTIDE SEQUENCE [LARGE SCALE GENOMIC DNA]</scope>
    <source>
        <strain evidence="3 4">Y57</strain>
    </source>
</reference>
<dbReference type="RefSeq" id="WP_206595401.1">
    <property type="nucleotide sequence ID" value="NZ_JAFKCS010000018.1"/>
</dbReference>
<name>A0ABS3D0P0_9ALTE</name>
<comment type="caution">
    <text evidence="3">The sequence shown here is derived from an EMBL/GenBank/DDBJ whole genome shotgun (WGS) entry which is preliminary data.</text>
</comment>
<evidence type="ECO:0000256" key="1">
    <source>
        <dbReference type="SAM" id="MobiDB-lite"/>
    </source>
</evidence>
<protein>
    <submittedName>
        <fullName evidence="3">DUF4340 domain-containing protein</fullName>
    </submittedName>
</protein>
<sequence>MAKHLLSLFLVLLLGTGAGWFLFLQDSQPDVLKQGPLLPELAEQGSKIQRLAMLDAQGLSIEAEQVDGKWLISSEGGYPADEQKLAELLQALVDAKRLQAKTRQVNQFHRLGLQALDAPGSTVSQLTLETDDRSWQLLVGNTPASGHGRYVRFANDNQSWLIDQDLTLPMAVRDWMRQPILNLDKQQIASISRLDGKGWRISRESAEQTDFVLNKLPSGRELKYASVLDSLLANVLNLNFEERLVVGEEFWQAPLQASMQLVTFDGQQVDLSLLESEEKHYVRFTSQSSAPYWQGETYLISGFSANQLDKQVEDFLAEPPAPENKLPVGHVEEGEAPHR</sequence>
<evidence type="ECO:0000313" key="4">
    <source>
        <dbReference type="Proteomes" id="UP000663992"/>
    </source>
</evidence>
<feature type="compositionally biased region" description="Basic and acidic residues" evidence="1">
    <location>
        <begin position="330"/>
        <end position="339"/>
    </location>
</feature>
<feature type="region of interest" description="Disordered" evidence="1">
    <location>
        <begin position="318"/>
        <end position="339"/>
    </location>
</feature>
<evidence type="ECO:0000259" key="2">
    <source>
        <dbReference type="Pfam" id="PF14238"/>
    </source>
</evidence>
<accession>A0ABS3D0P0</accession>
<dbReference type="Proteomes" id="UP000663992">
    <property type="component" value="Unassembled WGS sequence"/>
</dbReference>